<evidence type="ECO:0000313" key="2">
    <source>
        <dbReference type="EMBL" id="ETW39042.1"/>
    </source>
</evidence>
<accession>A0A024WE52</accession>
<dbReference type="InterPro" id="IPR005576">
    <property type="entry name" value="Rpb7-like_N"/>
</dbReference>
<dbReference type="EMBL" id="KI926274">
    <property type="protein sequence ID" value="ETW39042.1"/>
    <property type="molecule type" value="Genomic_DNA"/>
</dbReference>
<dbReference type="OrthoDB" id="368781at2759"/>
<organism evidence="2 3">
    <name type="scientific">Plasmodium falciparum Tanzania</name>
    <name type="common">2000708</name>
    <dbReference type="NCBI Taxonomy" id="1036725"/>
    <lineage>
        <taxon>Eukaryota</taxon>
        <taxon>Sar</taxon>
        <taxon>Alveolata</taxon>
        <taxon>Apicomplexa</taxon>
        <taxon>Aconoidasida</taxon>
        <taxon>Haemosporida</taxon>
        <taxon>Plasmodiidae</taxon>
        <taxon>Plasmodium</taxon>
        <taxon>Plasmodium (Laverania)</taxon>
    </lineage>
</organism>
<dbReference type="CDD" id="cd04328">
    <property type="entry name" value="RNAP_I_Rpa43_N"/>
    <property type="match status" value="1"/>
</dbReference>
<dbReference type="InterPro" id="IPR041901">
    <property type="entry name" value="RNAP_I_Rpa43_N"/>
</dbReference>
<protein>
    <recommendedName>
        <fullName evidence="1">RNA polymerase Rpb7-like N-terminal domain-containing protein</fullName>
    </recommendedName>
</protein>
<dbReference type="eggNOG" id="ENOG502SGXS">
    <property type="taxonomic scope" value="Eukaryota"/>
</dbReference>
<dbReference type="GO" id="GO:0006351">
    <property type="term" value="P:DNA-templated transcription"/>
    <property type="evidence" value="ECO:0007669"/>
    <property type="project" value="InterPro"/>
</dbReference>
<name>A0A024WE52_PLAFA</name>
<gene>
    <name evidence="2" type="ORF">PFTANZ_00260</name>
</gene>
<evidence type="ECO:0000259" key="1">
    <source>
        <dbReference type="Pfam" id="PF03876"/>
    </source>
</evidence>
<reference evidence="2 3" key="2">
    <citation type="submission" date="2013-02" db="EMBL/GenBank/DDBJ databases">
        <title>The Genome Sequence of Plasmodium falciparum Tanzania (2000708).</title>
        <authorList>
            <consortium name="The Broad Institute Genome Sequencing Platform"/>
            <consortium name="The Broad Institute Genome Sequencing Center for Infectious Disease"/>
            <person name="Neafsey D."/>
            <person name="Cheeseman I."/>
            <person name="Volkman S."/>
            <person name="Adams J."/>
            <person name="Walker B."/>
            <person name="Young S.K."/>
            <person name="Zeng Q."/>
            <person name="Gargeya S."/>
            <person name="Fitzgerald M."/>
            <person name="Haas B."/>
            <person name="Abouelleil A."/>
            <person name="Alvarado L."/>
            <person name="Arachchi H.M."/>
            <person name="Berlin A.M."/>
            <person name="Chapman S.B."/>
            <person name="Dewar J."/>
            <person name="Goldberg J."/>
            <person name="Griggs A."/>
            <person name="Gujja S."/>
            <person name="Hansen M."/>
            <person name="Howarth C."/>
            <person name="Imamovic A."/>
            <person name="Larimer J."/>
            <person name="McCowan C."/>
            <person name="Murphy C."/>
            <person name="Neiman D."/>
            <person name="Pearson M."/>
            <person name="Priest M."/>
            <person name="Roberts A."/>
            <person name="Saif S."/>
            <person name="Shea T."/>
            <person name="Sisk P."/>
            <person name="Sykes S."/>
            <person name="Wortman J."/>
            <person name="Nusbaum C."/>
            <person name="Birren B."/>
        </authorList>
    </citation>
    <scope>NUCLEOTIDE SEQUENCE [LARGE SCALE GENOMIC DNA]</scope>
    <source>
        <strain evidence="3">Tanzania (2000708)</strain>
    </source>
</reference>
<evidence type="ECO:0000313" key="3">
    <source>
        <dbReference type="Proteomes" id="UP000030708"/>
    </source>
</evidence>
<proteinExistence type="predicted"/>
<sequence length="222" mass="26371">MAQNPWFVKKSKTLRTSQLEKFINKFNEEYEHLMHMTRFKYIKRTLESIKENSDLIINKKTFSILRISCVAQLQPKYLNKIDDGISVYLSNFMLKANHDVEGFCLCFNKIKLKEKESRVMNNDPSIMFVKISFKLLILVLKENYEIKAKINKIEPLKIHLDIFGIVEAIFSEDMFKDFHYDSRNNRFRREGKFFSLYDIVLFTIKKITYGDNGANVKVIGYF</sequence>
<dbReference type="Proteomes" id="UP000030708">
    <property type="component" value="Unassembled WGS sequence"/>
</dbReference>
<dbReference type="Pfam" id="PF03876">
    <property type="entry name" value="SHS2_Rpb7-N"/>
    <property type="match status" value="1"/>
</dbReference>
<feature type="domain" description="RNA polymerase Rpb7-like N-terminal" evidence="1">
    <location>
        <begin position="69"/>
        <end position="124"/>
    </location>
</feature>
<dbReference type="AlphaFoldDB" id="A0A024WE52"/>
<dbReference type="SMR" id="A0A024WE52"/>
<reference evidence="2 3" key="1">
    <citation type="submission" date="2013-02" db="EMBL/GenBank/DDBJ databases">
        <title>The Genome Annotation of Plasmodium falciparum Tanzania (2000708).</title>
        <authorList>
            <consortium name="The Broad Institute Genome Sequencing Platform"/>
            <consortium name="The Broad Institute Genome Sequencing Center for Infectious Disease"/>
            <person name="Neafsey D."/>
            <person name="Hoffman S."/>
            <person name="Volkman S."/>
            <person name="Rosenthal P."/>
            <person name="Walker B."/>
            <person name="Young S.K."/>
            <person name="Zeng Q."/>
            <person name="Gargeya S."/>
            <person name="Fitzgerald M."/>
            <person name="Haas B."/>
            <person name="Abouelleil A."/>
            <person name="Allen A.W."/>
            <person name="Alvarado L."/>
            <person name="Arachchi H.M."/>
            <person name="Berlin A.M."/>
            <person name="Chapman S.B."/>
            <person name="Gainer-Dewar J."/>
            <person name="Goldberg J."/>
            <person name="Griggs A."/>
            <person name="Gujja S."/>
            <person name="Hansen M."/>
            <person name="Howarth C."/>
            <person name="Imamovic A."/>
            <person name="Ireland A."/>
            <person name="Larimer J."/>
            <person name="McCowan C."/>
            <person name="Murphy C."/>
            <person name="Pearson M."/>
            <person name="Poon T.W."/>
            <person name="Priest M."/>
            <person name="Roberts A."/>
            <person name="Saif S."/>
            <person name="Shea T."/>
            <person name="Sisk P."/>
            <person name="Sykes S."/>
            <person name="Wortman J."/>
            <person name="Nusbaum C."/>
            <person name="Birren B."/>
        </authorList>
    </citation>
    <scope>NUCLEOTIDE SEQUENCE [LARGE SCALE GENOMIC DNA]</scope>
    <source>
        <strain evidence="3">Tanzania (2000708)</strain>
    </source>
</reference>